<dbReference type="PANTHER" id="PTHR24221:SF590">
    <property type="entry name" value="COMPONENT LINKED WITH THE ASSEMBLY OF CYTOCHROME' TRANSPORT TRANSMEMBRANE ATP-BINDING PROTEIN ABC TRANSPORTER CYDD-RELATED"/>
    <property type="match status" value="1"/>
</dbReference>
<feature type="transmembrane region" description="Helical" evidence="12">
    <location>
        <begin position="65"/>
        <end position="92"/>
    </location>
</feature>
<keyword evidence="4" id="KW-0997">Cell inner membrane</keyword>
<keyword evidence="16" id="KW-1185">Reference proteome</keyword>
<dbReference type="Gene3D" id="1.20.1560.10">
    <property type="entry name" value="ABC transporter type 1, transmembrane domain"/>
    <property type="match status" value="1"/>
</dbReference>
<feature type="transmembrane region" description="Helical" evidence="12">
    <location>
        <begin position="112"/>
        <end position="136"/>
    </location>
</feature>
<comment type="similarity">
    <text evidence="10">Belongs to the ABC transporter superfamily. Siderophore-Fe(3+) uptake transporter (SIUT) (TC 3.A.1.21) family.</text>
</comment>
<evidence type="ECO:0000256" key="1">
    <source>
        <dbReference type="ARBA" id="ARBA00004429"/>
    </source>
</evidence>
<dbReference type="Proteomes" id="UP000632289">
    <property type="component" value="Unassembled WGS sequence"/>
</dbReference>
<evidence type="ECO:0000256" key="2">
    <source>
        <dbReference type="ARBA" id="ARBA00022448"/>
    </source>
</evidence>
<feature type="domain" description="ABC transporter" evidence="13">
    <location>
        <begin position="390"/>
        <end position="622"/>
    </location>
</feature>
<keyword evidence="9 12" id="KW-0472">Membrane</keyword>
<evidence type="ECO:0000256" key="3">
    <source>
        <dbReference type="ARBA" id="ARBA00022475"/>
    </source>
</evidence>
<dbReference type="Gene3D" id="3.40.50.300">
    <property type="entry name" value="P-loop containing nucleotide triphosphate hydrolases"/>
    <property type="match status" value="1"/>
</dbReference>
<dbReference type="SUPFAM" id="SSF90123">
    <property type="entry name" value="ABC transporter transmembrane region"/>
    <property type="match status" value="1"/>
</dbReference>
<feature type="transmembrane region" description="Helical" evidence="12">
    <location>
        <begin position="182"/>
        <end position="203"/>
    </location>
</feature>
<sequence length="649" mass="67763">MASDADTTARPPAGTASGTRPETPPDETAAPGTEPTPDPAPRAEPAAPADAPASLAALLRPVRPLLSLSAVLAAVSAFAGVVPFLCVVELAGELLPAVSGGEVDRAAAWRTVWIAVGALGLRLLLMLAASTVSHLADVRLAATVRRAVVRRLGRVPLGWFTERNSGLVKKAVQDDVGSLHHLVAHSVTEMTWAIVVPATIVGYLLLHDVAMTVVTLVPVLAGLLGLKVATRGTSERLVEYAGSLARLGAVTVQFVDGIAEVKSFGTLGRAHGAYREAAEDFDGKHHAWMRSSSAGATFMELALSPMTLLLTTAVAGGALLESGHLDGPLELLPFVVLGLAIPAPLLALGFNYHALLAARGAADRVREVLSEPELPSVGGPPVTLPSDAPVSFEGVTFRYGGTTALDDVSLTLEPGTMTALVGPSGSGKSTLAKLLARFDDPVAGRVTIAGTDLRELPFPDLYRHVGFVFQDTSPLRVSLRDNIRLARPDADDGEVLRAARAARVEDVIERLPKGLDSIVGVDAVLSGGEYQRVAIARAILADRPVLILDEATSAVDPDNEALLQEALNALSADKTLLVVAHRLHTVRHADSIVVLDGGRVVEQGTHDTLLADGTLYPSLWRADASGPGTDAAAEADERRHDGREGHDPA</sequence>
<evidence type="ECO:0000256" key="4">
    <source>
        <dbReference type="ARBA" id="ARBA00022519"/>
    </source>
</evidence>
<dbReference type="InterPro" id="IPR039421">
    <property type="entry name" value="Type_1_exporter"/>
</dbReference>
<dbReference type="EMBL" id="JACXYU010000008">
    <property type="protein sequence ID" value="MBD3933122.1"/>
    <property type="molecule type" value="Genomic_DNA"/>
</dbReference>
<evidence type="ECO:0000256" key="5">
    <source>
        <dbReference type="ARBA" id="ARBA00022692"/>
    </source>
</evidence>
<feature type="region of interest" description="Disordered" evidence="11">
    <location>
        <begin position="623"/>
        <end position="649"/>
    </location>
</feature>
<feature type="transmembrane region" description="Helical" evidence="12">
    <location>
        <begin position="331"/>
        <end position="350"/>
    </location>
</feature>
<keyword evidence="5 12" id="KW-0812">Transmembrane</keyword>
<evidence type="ECO:0000256" key="8">
    <source>
        <dbReference type="ARBA" id="ARBA00022989"/>
    </source>
</evidence>
<evidence type="ECO:0000256" key="9">
    <source>
        <dbReference type="ARBA" id="ARBA00023136"/>
    </source>
</evidence>
<dbReference type="FunFam" id="3.40.50.300:FF:000221">
    <property type="entry name" value="Multidrug ABC transporter ATP-binding protein"/>
    <property type="match status" value="1"/>
</dbReference>
<accession>A0A927IDH3</accession>
<evidence type="ECO:0000259" key="13">
    <source>
        <dbReference type="PROSITE" id="PS50893"/>
    </source>
</evidence>
<feature type="domain" description="ABC transmembrane type-1" evidence="14">
    <location>
        <begin position="68"/>
        <end position="357"/>
    </location>
</feature>
<evidence type="ECO:0000259" key="14">
    <source>
        <dbReference type="PROSITE" id="PS50929"/>
    </source>
</evidence>
<comment type="caution">
    <text evidence="15">The sequence shown here is derived from an EMBL/GenBank/DDBJ whole genome shotgun (WGS) entry which is preliminary data.</text>
</comment>
<dbReference type="AlphaFoldDB" id="A0A927IDH3"/>
<protein>
    <submittedName>
        <fullName evidence="15">ABC transporter ATP-binding protein</fullName>
    </submittedName>
</protein>
<dbReference type="GO" id="GO:0005524">
    <property type="term" value="F:ATP binding"/>
    <property type="evidence" value="ECO:0007669"/>
    <property type="project" value="UniProtKB-KW"/>
</dbReference>
<evidence type="ECO:0000256" key="6">
    <source>
        <dbReference type="ARBA" id="ARBA00022741"/>
    </source>
</evidence>
<dbReference type="SUPFAM" id="SSF52540">
    <property type="entry name" value="P-loop containing nucleoside triphosphate hydrolases"/>
    <property type="match status" value="1"/>
</dbReference>
<feature type="transmembrane region" description="Helical" evidence="12">
    <location>
        <begin position="209"/>
        <end position="226"/>
    </location>
</feature>
<dbReference type="GO" id="GO:0140359">
    <property type="term" value="F:ABC-type transporter activity"/>
    <property type="evidence" value="ECO:0007669"/>
    <property type="project" value="InterPro"/>
</dbReference>
<gene>
    <name evidence="15" type="ORF">IF129_16385</name>
</gene>
<dbReference type="PROSITE" id="PS50893">
    <property type="entry name" value="ABC_TRANSPORTER_2"/>
    <property type="match status" value="1"/>
</dbReference>
<feature type="compositionally biased region" description="Basic and acidic residues" evidence="11">
    <location>
        <begin position="635"/>
        <end position="649"/>
    </location>
</feature>
<dbReference type="GO" id="GO:0016887">
    <property type="term" value="F:ATP hydrolysis activity"/>
    <property type="evidence" value="ECO:0007669"/>
    <property type="project" value="InterPro"/>
</dbReference>
<dbReference type="RefSeq" id="WP_191210418.1">
    <property type="nucleotide sequence ID" value="NZ_BAABKL010000003.1"/>
</dbReference>
<evidence type="ECO:0000256" key="10">
    <source>
        <dbReference type="ARBA" id="ARBA00023455"/>
    </source>
</evidence>
<dbReference type="Pfam" id="PF00664">
    <property type="entry name" value="ABC_membrane"/>
    <property type="match status" value="1"/>
</dbReference>
<dbReference type="InterPro" id="IPR036640">
    <property type="entry name" value="ABC1_TM_sf"/>
</dbReference>
<dbReference type="GO" id="GO:0005886">
    <property type="term" value="C:plasma membrane"/>
    <property type="evidence" value="ECO:0007669"/>
    <property type="project" value="UniProtKB-SubCell"/>
</dbReference>
<keyword evidence="7 15" id="KW-0067">ATP-binding</keyword>
<dbReference type="InterPro" id="IPR003439">
    <property type="entry name" value="ABC_transporter-like_ATP-bd"/>
</dbReference>
<evidence type="ECO:0000313" key="16">
    <source>
        <dbReference type="Proteomes" id="UP000632289"/>
    </source>
</evidence>
<dbReference type="SMART" id="SM00382">
    <property type="entry name" value="AAA"/>
    <property type="match status" value="1"/>
</dbReference>
<evidence type="ECO:0000256" key="7">
    <source>
        <dbReference type="ARBA" id="ARBA00022840"/>
    </source>
</evidence>
<proteinExistence type="inferred from homology"/>
<keyword evidence="8 12" id="KW-1133">Transmembrane helix</keyword>
<keyword evidence="6" id="KW-0547">Nucleotide-binding</keyword>
<evidence type="ECO:0000256" key="12">
    <source>
        <dbReference type="SAM" id="Phobius"/>
    </source>
</evidence>
<dbReference type="InterPro" id="IPR011527">
    <property type="entry name" value="ABC1_TM_dom"/>
</dbReference>
<dbReference type="InterPro" id="IPR003593">
    <property type="entry name" value="AAA+_ATPase"/>
</dbReference>
<evidence type="ECO:0000313" key="15">
    <source>
        <dbReference type="EMBL" id="MBD3933122.1"/>
    </source>
</evidence>
<feature type="transmembrane region" description="Helical" evidence="12">
    <location>
        <begin position="298"/>
        <end position="319"/>
    </location>
</feature>
<organism evidence="15 16">
    <name type="scientific">Streptomyces chumphonensis</name>
    <dbReference type="NCBI Taxonomy" id="1214925"/>
    <lineage>
        <taxon>Bacteria</taxon>
        <taxon>Bacillati</taxon>
        <taxon>Actinomycetota</taxon>
        <taxon>Actinomycetes</taxon>
        <taxon>Kitasatosporales</taxon>
        <taxon>Streptomycetaceae</taxon>
        <taxon>Streptomyces</taxon>
    </lineage>
</organism>
<dbReference type="Pfam" id="PF00005">
    <property type="entry name" value="ABC_tran"/>
    <property type="match status" value="1"/>
</dbReference>
<keyword evidence="3" id="KW-1003">Cell membrane</keyword>
<name>A0A927IDH3_9ACTN</name>
<dbReference type="PANTHER" id="PTHR24221">
    <property type="entry name" value="ATP-BINDING CASSETTE SUB-FAMILY B"/>
    <property type="match status" value="1"/>
</dbReference>
<dbReference type="InterPro" id="IPR027417">
    <property type="entry name" value="P-loop_NTPase"/>
</dbReference>
<reference evidence="15" key="1">
    <citation type="submission" date="2020-09" db="EMBL/GenBank/DDBJ databases">
        <title>Secondary metabolite and genome analysis of marine Streptomyces chumphonensis KK1-2T.</title>
        <authorList>
            <person name="Phongsopitanun W."/>
            <person name="Kanchanasin P."/>
            <person name="Pittayakhajonwut P."/>
            <person name="Suwanborirux K."/>
            <person name="Tanasupawat S."/>
        </authorList>
    </citation>
    <scope>NUCLEOTIDE SEQUENCE</scope>
    <source>
        <strain evidence="15">KK1-2</strain>
    </source>
</reference>
<dbReference type="PROSITE" id="PS50929">
    <property type="entry name" value="ABC_TM1F"/>
    <property type="match status" value="1"/>
</dbReference>
<evidence type="ECO:0000256" key="11">
    <source>
        <dbReference type="SAM" id="MobiDB-lite"/>
    </source>
</evidence>
<feature type="region of interest" description="Disordered" evidence="11">
    <location>
        <begin position="1"/>
        <end position="48"/>
    </location>
</feature>
<keyword evidence="2" id="KW-0813">Transport</keyword>
<comment type="subcellular location">
    <subcellularLocation>
        <location evidence="1">Cell inner membrane</location>
        <topology evidence="1">Multi-pass membrane protein</topology>
    </subcellularLocation>
</comment>